<keyword evidence="7" id="KW-1185">Reference proteome</keyword>
<feature type="domain" description="Aldehyde dehydrogenase" evidence="5">
    <location>
        <begin position="24"/>
        <end position="485"/>
    </location>
</feature>
<evidence type="ECO:0000256" key="1">
    <source>
        <dbReference type="ARBA" id="ARBA00009986"/>
    </source>
</evidence>
<comment type="caution">
    <text evidence="6">The sequence shown here is derived from an EMBL/GenBank/DDBJ whole genome shotgun (WGS) entry which is preliminary data.</text>
</comment>
<reference evidence="6" key="1">
    <citation type="journal article" date="2014" name="Int. J. Syst. Evol. Microbiol.">
        <title>Complete genome sequence of Corynebacterium casei LMG S-19264T (=DSM 44701T), isolated from a smear-ripened cheese.</title>
        <authorList>
            <consortium name="US DOE Joint Genome Institute (JGI-PGF)"/>
            <person name="Walter F."/>
            <person name="Albersmeier A."/>
            <person name="Kalinowski J."/>
            <person name="Ruckert C."/>
        </authorList>
    </citation>
    <scope>NUCLEOTIDE SEQUENCE</scope>
    <source>
        <strain evidence="6">VKM B-2789</strain>
    </source>
</reference>
<dbReference type="Gene3D" id="3.40.605.10">
    <property type="entry name" value="Aldehyde Dehydrogenase, Chain A, domain 1"/>
    <property type="match status" value="1"/>
</dbReference>
<dbReference type="InterPro" id="IPR016163">
    <property type="entry name" value="Ald_DH_C"/>
</dbReference>
<dbReference type="InterPro" id="IPR029510">
    <property type="entry name" value="Ald_DH_CS_GLU"/>
</dbReference>
<name>A0A9W6K0U9_9HYPH</name>
<sequence>MYIDGIKTPDVLPKNRELYYGGAWRAPVQNARIELTNPAKGSSLGFVAQADASDVDAAVKAAKAAYREWRKVRPAERAKILRQIARIVRENADELALIDAIDGGNPVHEMAGDVANAAAQLDFFAGLVTEMKGHSVPLGPDSVNFSVREPRGVIGRIIPFNHPFMFCAAKSAAPLAAGNVVVVKPPDQAPLSSLRFAELIDGLLPPGVFSVLPGGRETGAALASHPDVAMISLIGSVQAGRAVMKAGADTIKPVLLELGGKNALIARADADPDEVASAVVAGMNFTWCGQSCGSTSRVFLHEAIHDAVVERIARKIDHFKPGDPADPATTMGAIISRAQFDKVMSFIADTKAEGATLLCGGGVPEDPALAGGNFVQPTIFTEVTPQMRLAREEVFGPVLAIFRWSDEARMLETVNSVEYGLTCSIWTDDVREAHRLAGEVEAGFVWINEVSRHFLGTPFGGYKQSGLGREECLEELLAYTQEKHIHVNLKRPAR</sequence>
<dbReference type="AlphaFoldDB" id="A0A9W6K0U9"/>
<comment type="similarity">
    <text evidence="1 4">Belongs to the aldehyde dehydrogenase family.</text>
</comment>
<dbReference type="EMBL" id="BSFM01000017">
    <property type="protein sequence ID" value="GLK85640.1"/>
    <property type="molecule type" value="Genomic_DNA"/>
</dbReference>
<dbReference type="Gene3D" id="3.40.309.10">
    <property type="entry name" value="Aldehyde Dehydrogenase, Chain A, domain 2"/>
    <property type="match status" value="1"/>
</dbReference>
<dbReference type="RefSeq" id="WP_213359312.1">
    <property type="nucleotide sequence ID" value="NZ_BSFM01000017.1"/>
</dbReference>
<dbReference type="InterPro" id="IPR016161">
    <property type="entry name" value="Ald_DH/histidinol_DH"/>
</dbReference>
<evidence type="ECO:0000313" key="7">
    <source>
        <dbReference type="Proteomes" id="UP001143330"/>
    </source>
</evidence>
<evidence type="ECO:0000256" key="2">
    <source>
        <dbReference type="ARBA" id="ARBA00023002"/>
    </source>
</evidence>
<dbReference type="SUPFAM" id="SSF53720">
    <property type="entry name" value="ALDH-like"/>
    <property type="match status" value="1"/>
</dbReference>
<dbReference type="GO" id="GO:0016620">
    <property type="term" value="F:oxidoreductase activity, acting on the aldehyde or oxo group of donors, NAD or NADP as acceptor"/>
    <property type="evidence" value="ECO:0007669"/>
    <property type="project" value="InterPro"/>
</dbReference>
<protein>
    <submittedName>
        <fullName evidence="6">NAD/NADP-dependent betaine aldehyde dehydrogenase</fullName>
    </submittedName>
</protein>
<feature type="active site" evidence="3">
    <location>
        <position position="257"/>
    </location>
</feature>
<accession>A0A9W6K0U9</accession>
<gene>
    <name evidence="6" type="primary">betB</name>
    <name evidence="6" type="ORF">GCM10017653_37100</name>
</gene>
<keyword evidence="2 4" id="KW-0560">Oxidoreductase</keyword>
<dbReference type="PROSITE" id="PS00687">
    <property type="entry name" value="ALDEHYDE_DEHYDR_GLU"/>
    <property type="match status" value="1"/>
</dbReference>
<dbReference type="InterPro" id="IPR016162">
    <property type="entry name" value="Ald_DH_N"/>
</dbReference>
<dbReference type="FunFam" id="3.40.605.10:FF:000007">
    <property type="entry name" value="NAD/NADP-dependent betaine aldehyde dehydrogenase"/>
    <property type="match status" value="1"/>
</dbReference>
<dbReference type="Proteomes" id="UP001143330">
    <property type="component" value="Unassembled WGS sequence"/>
</dbReference>
<dbReference type="InterPro" id="IPR015590">
    <property type="entry name" value="Aldehyde_DH_dom"/>
</dbReference>
<reference evidence="6" key="2">
    <citation type="submission" date="2023-01" db="EMBL/GenBank/DDBJ databases">
        <authorList>
            <person name="Sun Q."/>
            <person name="Evtushenko L."/>
        </authorList>
    </citation>
    <scope>NUCLEOTIDE SEQUENCE</scope>
    <source>
        <strain evidence="6">VKM B-2789</strain>
    </source>
</reference>
<dbReference type="PANTHER" id="PTHR11699">
    <property type="entry name" value="ALDEHYDE DEHYDROGENASE-RELATED"/>
    <property type="match status" value="1"/>
</dbReference>
<organism evidence="6 7">
    <name type="scientific">Ancylobacter defluvii</name>
    <dbReference type="NCBI Taxonomy" id="1282440"/>
    <lineage>
        <taxon>Bacteria</taxon>
        <taxon>Pseudomonadati</taxon>
        <taxon>Pseudomonadota</taxon>
        <taxon>Alphaproteobacteria</taxon>
        <taxon>Hyphomicrobiales</taxon>
        <taxon>Xanthobacteraceae</taxon>
        <taxon>Ancylobacter</taxon>
    </lineage>
</organism>
<evidence type="ECO:0000256" key="3">
    <source>
        <dbReference type="PROSITE-ProRule" id="PRU10007"/>
    </source>
</evidence>
<evidence type="ECO:0000313" key="6">
    <source>
        <dbReference type="EMBL" id="GLK85640.1"/>
    </source>
</evidence>
<evidence type="ECO:0000256" key="4">
    <source>
        <dbReference type="RuleBase" id="RU003345"/>
    </source>
</evidence>
<dbReference type="Pfam" id="PF00171">
    <property type="entry name" value="Aldedh"/>
    <property type="match status" value="1"/>
</dbReference>
<evidence type="ECO:0000259" key="5">
    <source>
        <dbReference type="Pfam" id="PF00171"/>
    </source>
</evidence>
<proteinExistence type="inferred from homology"/>